<dbReference type="EMBL" id="BTGU01000906">
    <property type="protein sequence ID" value="GMN69679.1"/>
    <property type="molecule type" value="Genomic_DNA"/>
</dbReference>
<dbReference type="Proteomes" id="UP001187192">
    <property type="component" value="Unassembled WGS sequence"/>
</dbReference>
<protein>
    <submittedName>
        <fullName evidence="1">Uncharacterized protein</fullName>
    </submittedName>
</protein>
<proteinExistence type="predicted"/>
<evidence type="ECO:0000313" key="1">
    <source>
        <dbReference type="EMBL" id="GMN69679.1"/>
    </source>
</evidence>
<dbReference type="AlphaFoldDB" id="A0AA88JD77"/>
<sequence length="174" mass="19297">MVYMHIHPSDTVSARSSLKGRRSWTSFGNLNRPLMSDKSSSVKTDRGFDVRRKDSTLKRRGGLVSRAMGGIDKTSAPDVDAGQLLFEASLLVPAPIRVCWNSCLNLERRMVDVNSSSSELLSLESVLVHSTSTSSIICFFGSQTKSRTKDERISDLKASTESKPYVVLDEHEEQ</sequence>
<keyword evidence="2" id="KW-1185">Reference proteome</keyword>
<organism evidence="1 2">
    <name type="scientific">Ficus carica</name>
    <name type="common">Common fig</name>
    <dbReference type="NCBI Taxonomy" id="3494"/>
    <lineage>
        <taxon>Eukaryota</taxon>
        <taxon>Viridiplantae</taxon>
        <taxon>Streptophyta</taxon>
        <taxon>Embryophyta</taxon>
        <taxon>Tracheophyta</taxon>
        <taxon>Spermatophyta</taxon>
        <taxon>Magnoliopsida</taxon>
        <taxon>eudicotyledons</taxon>
        <taxon>Gunneridae</taxon>
        <taxon>Pentapetalae</taxon>
        <taxon>rosids</taxon>
        <taxon>fabids</taxon>
        <taxon>Rosales</taxon>
        <taxon>Moraceae</taxon>
        <taxon>Ficeae</taxon>
        <taxon>Ficus</taxon>
    </lineage>
</organism>
<reference evidence="1" key="1">
    <citation type="submission" date="2023-07" db="EMBL/GenBank/DDBJ databases">
        <title>draft genome sequence of fig (Ficus carica).</title>
        <authorList>
            <person name="Takahashi T."/>
            <person name="Nishimura K."/>
        </authorList>
    </citation>
    <scope>NUCLEOTIDE SEQUENCE</scope>
</reference>
<name>A0AA88JD77_FICCA</name>
<evidence type="ECO:0000313" key="2">
    <source>
        <dbReference type="Proteomes" id="UP001187192"/>
    </source>
</evidence>
<accession>A0AA88JD77</accession>
<comment type="caution">
    <text evidence="1">The sequence shown here is derived from an EMBL/GenBank/DDBJ whole genome shotgun (WGS) entry which is preliminary data.</text>
</comment>
<gene>
    <name evidence="1" type="ORF">TIFTF001_038722</name>
</gene>